<feature type="non-terminal residue" evidence="5">
    <location>
        <position position="1"/>
    </location>
</feature>
<feature type="region of interest" description="Disordered" evidence="3">
    <location>
        <begin position="32"/>
        <end position="91"/>
    </location>
</feature>
<comment type="caution">
    <text evidence="5">The sequence shown here is derived from an EMBL/GenBank/DDBJ whole genome shotgun (WGS) entry which is preliminary data.</text>
</comment>
<reference evidence="6" key="1">
    <citation type="journal article" date="2019" name="Int. J. Syst. Evol. Microbiol.">
        <title>The Global Catalogue of Microorganisms (GCM) 10K type strain sequencing project: providing services to taxonomists for standard genome sequencing and annotation.</title>
        <authorList>
            <consortium name="The Broad Institute Genomics Platform"/>
            <consortium name="The Broad Institute Genome Sequencing Center for Infectious Disease"/>
            <person name="Wu L."/>
            <person name="Ma J."/>
        </authorList>
    </citation>
    <scope>NUCLEOTIDE SEQUENCE [LARGE SCALE GENOMIC DNA]</scope>
    <source>
        <strain evidence="6">CGMCC 4.7093</strain>
    </source>
</reference>
<evidence type="ECO:0000259" key="4">
    <source>
        <dbReference type="Pfam" id="PF13191"/>
    </source>
</evidence>
<proteinExistence type="predicted"/>
<dbReference type="InterPro" id="IPR041664">
    <property type="entry name" value="AAA_16"/>
</dbReference>
<evidence type="ECO:0000256" key="1">
    <source>
        <dbReference type="ARBA" id="ARBA00022741"/>
    </source>
</evidence>
<keyword evidence="2 5" id="KW-0067">ATP-binding</keyword>
<dbReference type="Proteomes" id="UP001595947">
    <property type="component" value="Unassembled WGS sequence"/>
</dbReference>
<accession>A0ABV9YLD8</accession>
<dbReference type="InterPro" id="IPR011990">
    <property type="entry name" value="TPR-like_helical_dom_sf"/>
</dbReference>
<organism evidence="5 6">
    <name type="scientific">Actinomycetospora atypica</name>
    <dbReference type="NCBI Taxonomy" id="1290095"/>
    <lineage>
        <taxon>Bacteria</taxon>
        <taxon>Bacillati</taxon>
        <taxon>Actinomycetota</taxon>
        <taxon>Actinomycetes</taxon>
        <taxon>Pseudonocardiales</taxon>
        <taxon>Pseudonocardiaceae</taxon>
        <taxon>Actinomycetospora</taxon>
    </lineage>
</organism>
<feature type="compositionally biased region" description="Pro residues" evidence="3">
    <location>
        <begin position="58"/>
        <end position="78"/>
    </location>
</feature>
<dbReference type="InterPro" id="IPR027417">
    <property type="entry name" value="P-loop_NTPase"/>
</dbReference>
<dbReference type="SUPFAM" id="SSF48452">
    <property type="entry name" value="TPR-like"/>
    <property type="match status" value="1"/>
</dbReference>
<evidence type="ECO:0000313" key="5">
    <source>
        <dbReference type="EMBL" id="MFC5062818.1"/>
    </source>
</evidence>
<sequence>LRESGVALMARVLVGGQRTGAALVGLRDARERLSDEPGLDPGPVLREAEATVLHPAARPQPTPPPPPPPPPSPPPAPRRPAEAQPDDGFLGRTDELHRLHRARSATGPRAAVVWVAAEAGTGKSALVERFARESAAEGARVLRARCSEVDGAPPGWAWRDLVERTGGAPPAATDPFTLTAAVAGLVGNGPTTIVCEDVHRGDGETLQVLRHLVASGDVPLLVVATYRDDEVSDDLRATLALLAAQTLDRLRLGGLDPDSGRRLLRRTAGRALADRTWRALLERAAGNALFLRELGGLVRTEGDEVATRELPAGVGDVLGRRIARLPARAVATLTRAAVLGRDVDVDLVLEVDALRGPLTEDELLDDLDTGLVAGLLEPVPDDARGGLRFAHALVRDTIVARIPPLRRARLHRALLDALEARHPDRVHALAHHAELALDTATAPRALPHLLAGAASAHGTGAVDDAVRWWRAGLRAHDLGAGDATSRLRTHRDLVRSLAAAGDLTAARAERARCIELASATGDVLDEAWAWSWDVVALWSTRPLLAEQSAAVARVQELLAVVGTTDRRLRAELLLALAHEAEPWLVDVGRPAGEEALALARELDDPRLVCRALNVAHFHTFGVLDPDHQRRVGEEMLAVATRADLGDHRALAHLILSAAAVGRGDLDAARHHLDGATATAGAGQLPVLALSVAVFAATLDLVHGRVDAARDAFDELTARITASGDPNGALIRAWVLATVAAAAGDGSAAVEVESVVAAGGASGVAVLRVLSHLDAGRVDEARALWPLPVYPRESTWLLETALQCLAACRLGDTAVVRRTADDLRPWAGQLVRTVNGQLVLGPVDLVLARAAVALGEDPRPHAESAVALARRLDAPHWTAEADALLG</sequence>
<name>A0ABV9YLD8_9PSEU</name>
<dbReference type="GO" id="GO:0005524">
    <property type="term" value="F:ATP binding"/>
    <property type="evidence" value="ECO:0007669"/>
    <property type="project" value="UniProtKB-KW"/>
</dbReference>
<dbReference type="EMBL" id="JBHSIV010000010">
    <property type="protein sequence ID" value="MFC5062818.1"/>
    <property type="molecule type" value="Genomic_DNA"/>
</dbReference>
<keyword evidence="6" id="KW-1185">Reference proteome</keyword>
<evidence type="ECO:0000256" key="3">
    <source>
        <dbReference type="SAM" id="MobiDB-lite"/>
    </source>
</evidence>
<gene>
    <name evidence="5" type="ORF">ACFPBZ_11425</name>
</gene>
<dbReference type="Pfam" id="PF13191">
    <property type="entry name" value="AAA_16"/>
    <property type="match status" value="1"/>
</dbReference>
<dbReference type="RefSeq" id="WP_378036172.1">
    <property type="nucleotide sequence ID" value="NZ_JBHSIV010000010.1"/>
</dbReference>
<dbReference type="PANTHER" id="PTHR16305:SF35">
    <property type="entry name" value="TRANSCRIPTIONAL ACTIVATOR DOMAIN"/>
    <property type="match status" value="1"/>
</dbReference>
<keyword evidence="1" id="KW-0547">Nucleotide-binding</keyword>
<dbReference type="SUPFAM" id="SSF52540">
    <property type="entry name" value="P-loop containing nucleoside triphosphate hydrolases"/>
    <property type="match status" value="1"/>
</dbReference>
<feature type="domain" description="Orc1-like AAA ATPase" evidence="4">
    <location>
        <begin position="89"/>
        <end position="223"/>
    </location>
</feature>
<evidence type="ECO:0000313" key="6">
    <source>
        <dbReference type="Proteomes" id="UP001595947"/>
    </source>
</evidence>
<evidence type="ECO:0000256" key="2">
    <source>
        <dbReference type="ARBA" id="ARBA00022840"/>
    </source>
</evidence>
<dbReference type="PANTHER" id="PTHR16305">
    <property type="entry name" value="TESTICULAR SOLUBLE ADENYLYL CYCLASE"/>
    <property type="match status" value="1"/>
</dbReference>
<protein>
    <submittedName>
        <fullName evidence="5">ATP-binding protein</fullName>
    </submittedName>
</protein>